<keyword evidence="7" id="KW-1185">Reference proteome</keyword>
<dbReference type="PANTHER" id="PTHR21600">
    <property type="entry name" value="MITOCHONDRIAL RNA PSEUDOURIDINE SYNTHASE"/>
    <property type="match status" value="1"/>
</dbReference>
<dbReference type="CDD" id="cd02869">
    <property type="entry name" value="PseudoU_synth_RluA_like"/>
    <property type="match status" value="1"/>
</dbReference>
<dbReference type="EMBL" id="SORF01000004">
    <property type="protein sequence ID" value="TDY49592.1"/>
    <property type="molecule type" value="Genomic_DNA"/>
</dbReference>
<evidence type="ECO:0000259" key="5">
    <source>
        <dbReference type="Pfam" id="PF00849"/>
    </source>
</evidence>
<evidence type="ECO:0000256" key="2">
    <source>
        <dbReference type="ARBA" id="ARBA00010876"/>
    </source>
</evidence>
<dbReference type="Gene3D" id="3.30.2350.10">
    <property type="entry name" value="Pseudouridine synthase"/>
    <property type="match status" value="1"/>
</dbReference>
<comment type="caution">
    <text evidence="6">The sequence shown here is derived from an EMBL/GenBank/DDBJ whole genome shotgun (WGS) entry which is preliminary data.</text>
</comment>
<dbReference type="RefSeq" id="WP_134159037.1">
    <property type="nucleotide sequence ID" value="NZ_SORF01000004.1"/>
</dbReference>
<dbReference type="InterPro" id="IPR050188">
    <property type="entry name" value="RluA_PseudoU_synthase"/>
</dbReference>
<name>A0A4R8LR78_9BACL</name>
<evidence type="ECO:0000313" key="6">
    <source>
        <dbReference type="EMBL" id="TDY49592.1"/>
    </source>
</evidence>
<comment type="catalytic activity">
    <reaction evidence="1">
        <text>a uridine in RNA = a pseudouridine in RNA</text>
        <dbReference type="Rhea" id="RHEA:48348"/>
        <dbReference type="Rhea" id="RHEA-COMP:12068"/>
        <dbReference type="Rhea" id="RHEA-COMP:12069"/>
        <dbReference type="ChEBI" id="CHEBI:65314"/>
        <dbReference type="ChEBI" id="CHEBI:65315"/>
    </reaction>
</comment>
<dbReference type="GO" id="GO:0009982">
    <property type="term" value="F:pseudouridine synthase activity"/>
    <property type="evidence" value="ECO:0007669"/>
    <property type="project" value="InterPro"/>
</dbReference>
<dbReference type="SUPFAM" id="SSF55120">
    <property type="entry name" value="Pseudouridine synthase"/>
    <property type="match status" value="1"/>
</dbReference>
<protein>
    <recommendedName>
        <fullName evidence="3">RNA pseudouridylate synthase</fullName>
    </recommendedName>
    <alternativeName>
        <fullName evidence="4">RNA-uridine isomerase</fullName>
    </alternativeName>
</protein>
<evidence type="ECO:0000256" key="1">
    <source>
        <dbReference type="ARBA" id="ARBA00000073"/>
    </source>
</evidence>
<dbReference type="InterPro" id="IPR020103">
    <property type="entry name" value="PsdUridine_synth_cat_dom_sf"/>
</dbReference>
<dbReference type="OrthoDB" id="9807829at2"/>
<sequence>MEVQFRSGVLSIRLDKASAGWSVERFLHERLGLPHAFVNQLFDRALVTCHRERAKPMDELAAGARLLLSDPTWEKQTNHTVAYVNTRELAILYEDDHVLVVNKPAGVIIHADDPNVTALDDMVEDYLAPSGGRGLHVHRLDGPTTGAVLYAKHAFILRALDAQLANKAIQRSYVAITSGRRVREGVIDQPIGRDRHQSGKYRVSSTGKPARTHIAVLAVREQDGMDLSLLQLQLDTGRTHQIRVHLSAQGAPIVGDAWYGGTALGAWPTRGQIALHAAKLRFWHPYDERWIDIMAPFDAGWRGALLDKFGLAEEFFLRE</sequence>
<evidence type="ECO:0000313" key="7">
    <source>
        <dbReference type="Proteomes" id="UP000294581"/>
    </source>
</evidence>
<dbReference type="PANTHER" id="PTHR21600:SF87">
    <property type="entry name" value="RNA PSEUDOURIDYLATE SYNTHASE DOMAIN-CONTAINING PROTEIN 1"/>
    <property type="match status" value="1"/>
</dbReference>
<accession>A0A4R8LR78</accession>
<reference evidence="6 7" key="1">
    <citation type="submission" date="2019-03" db="EMBL/GenBank/DDBJ databases">
        <title>Genomic Encyclopedia of Type Strains, Phase IV (KMG-IV): sequencing the most valuable type-strain genomes for metagenomic binning, comparative biology and taxonomic classification.</title>
        <authorList>
            <person name="Goeker M."/>
        </authorList>
    </citation>
    <scope>NUCLEOTIDE SEQUENCE [LARGE SCALE GENOMIC DNA]</scope>
    <source>
        <strain evidence="6 7">DSM 17974</strain>
    </source>
</reference>
<dbReference type="Proteomes" id="UP000294581">
    <property type="component" value="Unassembled WGS sequence"/>
</dbReference>
<comment type="similarity">
    <text evidence="2">Belongs to the pseudouridine synthase RluA family.</text>
</comment>
<dbReference type="InterPro" id="IPR006145">
    <property type="entry name" value="PsdUridine_synth_RsuA/RluA"/>
</dbReference>
<dbReference type="GO" id="GO:0000455">
    <property type="term" value="P:enzyme-directed rRNA pseudouridine synthesis"/>
    <property type="evidence" value="ECO:0007669"/>
    <property type="project" value="TreeGrafter"/>
</dbReference>
<dbReference type="Pfam" id="PF00849">
    <property type="entry name" value="PseudoU_synth_2"/>
    <property type="match status" value="1"/>
</dbReference>
<proteinExistence type="inferred from homology"/>
<organism evidence="6 7">
    <name type="scientific">Alicyclobacillus sacchari</name>
    <dbReference type="NCBI Taxonomy" id="392010"/>
    <lineage>
        <taxon>Bacteria</taxon>
        <taxon>Bacillati</taxon>
        <taxon>Bacillota</taxon>
        <taxon>Bacilli</taxon>
        <taxon>Bacillales</taxon>
        <taxon>Alicyclobacillaceae</taxon>
        <taxon>Alicyclobacillus</taxon>
    </lineage>
</organism>
<feature type="domain" description="Pseudouridine synthase RsuA/RluA-like" evidence="5">
    <location>
        <begin position="97"/>
        <end position="248"/>
    </location>
</feature>
<dbReference type="GO" id="GO:0003723">
    <property type="term" value="F:RNA binding"/>
    <property type="evidence" value="ECO:0007669"/>
    <property type="project" value="InterPro"/>
</dbReference>
<gene>
    <name evidence="6" type="ORF">C7445_104103</name>
</gene>
<dbReference type="GO" id="GO:0140098">
    <property type="term" value="F:catalytic activity, acting on RNA"/>
    <property type="evidence" value="ECO:0007669"/>
    <property type="project" value="UniProtKB-ARBA"/>
</dbReference>
<evidence type="ECO:0000256" key="3">
    <source>
        <dbReference type="ARBA" id="ARBA00031870"/>
    </source>
</evidence>
<evidence type="ECO:0000256" key="4">
    <source>
        <dbReference type="ARBA" id="ARBA00033164"/>
    </source>
</evidence>
<dbReference type="AlphaFoldDB" id="A0A4R8LR78"/>